<comment type="similarity">
    <text evidence="1">Belongs to the RelA/SpoT family.</text>
</comment>
<dbReference type="Pfam" id="PF02824">
    <property type="entry name" value="TGS"/>
    <property type="match status" value="1"/>
</dbReference>
<dbReference type="EMBL" id="BAAANY010000055">
    <property type="protein sequence ID" value="GAA1722978.1"/>
    <property type="molecule type" value="Genomic_DNA"/>
</dbReference>
<dbReference type="SUPFAM" id="SSF81301">
    <property type="entry name" value="Nucleotidyltransferase"/>
    <property type="match status" value="1"/>
</dbReference>
<dbReference type="InterPro" id="IPR012675">
    <property type="entry name" value="Beta-grasp_dom_sf"/>
</dbReference>
<dbReference type="InterPro" id="IPR007685">
    <property type="entry name" value="RelA_SpoT"/>
</dbReference>
<keyword evidence="5" id="KW-1185">Reference proteome</keyword>
<gene>
    <name evidence="4" type="ORF">GCM10009765_83700</name>
</gene>
<dbReference type="Gene3D" id="3.10.20.30">
    <property type="match status" value="1"/>
</dbReference>
<dbReference type="CDD" id="cd00077">
    <property type="entry name" value="HDc"/>
    <property type="match status" value="1"/>
</dbReference>
<dbReference type="SMART" id="SM00471">
    <property type="entry name" value="HDc"/>
    <property type="match status" value="1"/>
</dbReference>
<dbReference type="InterPro" id="IPR004095">
    <property type="entry name" value="TGS"/>
</dbReference>
<dbReference type="PANTHER" id="PTHR21262:SF31">
    <property type="entry name" value="GTP PYROPHOSPHOKINASE"/>
    <property type="match status" value="1"/>
</dbReference>
<dbReference type="InterPro" id="IPR003607">
    <property type="entry name" value="HD/PDEase_dom"/>
</dbReference>
<evidence type="ECO:0000256" key="1">
    <source>
        <dbReference type="ARBA" id="ARBA00007476"/>
    </source>
</evidence>
<accession>A0ABN2JD57</accession>
<feature type="domain" description="TGS" evidence="3">
    <location>
        <begin position="395"/>
        <end position="456"/>
    </location>
</feature>
<dbReference type="Proteomes" id="UP001500618">
    <property type="component" value="Unassembled WGS sequence"/>
</dbReference>
<dbReference type="SUPFAM" id="SSF109604">
    <property type="entry name" value="HD-domain/PDEase-like"/>
    <property type="match status" value="1"/>
</dbReference>
<dbReference type="PANTHER" id="PTHR21262">
    <property type="entry name" value="GUANOSINE-3',5'-BIS DIPHOSPHATE 3'-PYROPHOSPHOHYDROLASE"/>
    <property type="match status" value="1"/>
</dbReference>
<evidence type="ECO:0000313" key="4">
    <source>
        <dbReference type="EMBL" id="GAA1722978.1"/>
    </source>
</evidence>
<evidence type="ECO:0000259" key="3">
    <source>
        <dbReference type="PROSITE" id="PS51880"/>
    </source>
</evidence>
<protein>
    <recommendedName>
        <fullName evidence="6">Bifunctional (P)ppGpp synthetase/guanosine-3',5'-bis(Diphosphate) 3'-pyrophosphohydrolase</fullName>
    </recommendedName>
</protein>
<sequence length="568" mass="62901">MAEAPAVAAEPLIAAHRRHFPKADVDVLRRGFEVAAFAHRDQKRKSGAPYVTHPLAVALLLAELGMDTTTLVAALLHDTVEDTSLGLNQVRDEFGAEVAVLVDGVTKLDGSKWGDRAEAETFRKMILAAADDLRVILIKLADRVHNLRTLHWHPKPEKRERIARQSVQLLVPLAERLGVYVLRREMEDLAFANLRPEAYEEIRASLKETERDRAARLGPLVDQVTHALRSAGLKAQVETRNRHLYSIHRDRRANPILDQTIRVGDATRITILVNGPDADCYLALGAVHAIWHPMPARMKDFIAAPKHNLYQSLHTTVVTADEDVLEVEIRTPRMHRLAEFGIIVHINDAAQTSTRLVRDAARRPDLDWLRNLLAWQAHPDSGQYLDSIRAELRSGSIVVFTETGDVVPLPRNSTPIDFAYAVDPELGAHAIGAMVNDRLAGLHTALDDGQVVRILTSDSTTQGGPSEVWLETAQTGNARVHIQRWLDEQRADRAAVDGRLRLVKVLAENETDLLELEQHGVALAVCRRLGYPDLEALYAAVANETVVTAELAEQLVATPAAAPVYGQE</sequence>
<dbReference type="CDD" id="cd05399">
    <property type="entry name" value="NT_Rel-Spo_like"/>
    <property type="match status" value="1"/>
</dbReference>
<dbReference type="InterPro" id="IPR006674">
    <property type="entry name" value="HD_domain"/>
</dbReference>
<dbReference type="InterPro" id="IPR043519">
    <property type="entry name" value="NT_sf"/>
</dbReference>
<name>A0ABN2JD57_9ACTN</name>
<reference evidence="4 5" key="1">
    <citation type="journal article" date="2019" name="Int. J. Syst. Evol. Microbiol.">
        <title>The Global Catalogue of Microorganisms (GCM) 10K type strain sequencing project: providing services to taxonomists for standard genome sequencing and annotation.</title>
        <authorList>
            <consortium name="The Broad Institute Genomics Platform"/>
            <consortium name="The Broad Institute Genome Sequencing Center for Infectious Disease"/>
            <person name="Wu L."/>
            <person name="Ma J."/>
        </authorList>
    </citation>
    <scope>NUCLEOTIDE SEQUENCE [LARGE SCALE GENOMIC DNA]</scope>
    <source>
        <strain evidence="4 5">JCM 14718</strain>
    </source>
</reference>
<evidence type="ECO:0008006" key="6">
    <source>
        <dbReference type="Google" id="ProtNLM"/>
    </source>
</evidence>
<dbReference type="SUPFAM" id="SSF81271">
    <property type="entry name" value="TGS-like"/>
    <property type="match status" value="1"/>
</dbReference>
<feature type="domain" description="HD" evidence="2">
    <location>
        <begin position="50"/>
        <end position="147"/>
    </location>
</feature>
<proteinExistence type="inferred from homology"/>
<dbReference type="PROSITE" id="PS51831">
    <property type="entry name" value="HD"/>
    <property type="match status" value="1"/>
</dbReference>
<organism evidence="4 5">
    <name type="scientific">Fodinicola feengrottensis</name>
    <dbReference type="NCBI Taxonomy" id="435914"/>
    <lineage>
        <taxon>Bacteria</taxon>
        <taxon>Bacillati</taxon>
        <taxon>Actinomycetota</taxon>
        <taxon>Actinomycetes</taxon>
        <taxon>Mycobacteriales</taxon>
        <taxon>Fodinicola</taxon>
    </lineage>
</organism>
<comment type="caution">
    <text evidence="4">The sequence shown here is derived from an EMBL/GenBank/DDBJ whole genome shotgun (WGS) entry which is preliminary data.</text>
</comment>
<dbReference type="PROSITE" id="PS51880">
    <property type="entry name" value="TGS"/>
    <property type="match status" value="1"/>
</dbReference>
<dbReference type="InterPro" id="IPR012676">
    <property type="entry name" value="TGS-like"/>
</dbReference>
<dbReference type="SMART" id="SM00954">
    <property type="entry name" value="RelA_SpoT"/>
    <property type="match status" value="1"/>
</dbReference>
<evidence type="ECO:0000259" key="2">
    <source>
        <dbReference type="PROSITE" id="PS51831"/>
    </source>
</evidence>
<dbReference type="Gene3D" id="3.30.460.10">
    <property type="entry name" value="Beta Polymerase, domain 2"/>
    <property type="match status" value="1"/>
</dbReference>
<evidence type="ECO:0000313" key="5">
    <source>
        <dbReference type="Proteomes" id="UP001500618"/>
    </source>
</evidence>
<dbReference type="Gene3D" id="1.10.3210.10">
    <property type="entry name" value="Hypothetical protein af1432"/>
    <property type="match status" value="1"/>
</dbReference>
<dbReference type="Pfam" id="PF13328">
    <property type="entry name" value="HD_4"/>
    <property type="match status" value="1"/>
</dbReference>
<dbReference type="Pfam" id="PF04607">
    <property type="entry name" value="RelA_SpoT"/>
    <property type="match status" value="1"/>
</dbReference>